<dbReference type="AlphaFoldDB" id="A0A2G9YCE3"/>
<evidence type="ECO:0000259" key="2">
    <source>
        <dbReference type="Pfam" id="PF14691"/>
    </source>
</evidence>
<dbReference type="InterPro" id="IPR028261">
    <property type="entry name" value="DPD_II"/>
</dbReference>
<dbReference type="InterPro" id="IPR023753">
    <property type="entry name" value="FAD/NAD-binding_dom"/>
</dbReference>
<proteinExistence type="predicted"/>
<dbReference type="Gene3D" id="3.50.50.60">
    <property type="entry name" value="FAD/NAD(P)-binding domain"/>
    <property type="match status" value="1"/>
</dbReference>
<gene>
    <name evidence="3" type="ORF">COX46_02545</name>
</gene>
<feature type="non-terminal residue" evidence="3">
    <location>
        <position position="291"/>
    </location>
</feature>
<dbReference type="Pfam" id="PF07992">
    <property type="entry name" value="Pyr_redox_2"/>
    <property type="match status" value="1"/>
</dbReference>
<evidence type="ECO:0000313" key="3">
    <source>
        <dbReference type="EMBL" id="PIP16383.1"/>
    </source>
</evidence>
<protein>
    <submittedName>
        <fullName evidence="3">Dihydropyrimidine dehydrogenase</fullName>
    </submittedName>
</protein>
<feature type="domain" description="FAD/NAD(P)-binding" evidence="1">
    <location>
        <begin position="149"/>
        <end position="259"/>
    </location>
</feature>
<evidence type="ECO:0000259" key="1">
    <source>
        <dbReference type="Pfam" id="PF07992"/>
    </source>
</evidence>
<dbReference type="PANTHER" id="PTHR42783">
    <property type="entry name" value="GLUTAMATE SYNTHASE [NADPH] SMALL CHAIN"/>
    <property type="match status" value="1"/>
</dbReference>
<organism evidence="3 4">
    <name type="scientific">bacterium (Candidatus Ratteibacteria) CG23_combo_of_CG06-09_8_20_14_all_48_7</name>
    <dbReference type="NCBI Taxonomy" id="2014292"/>
    <lineage>
        <taxon>Bacteria</taxon>
        <taxon>Candidatus Ratteibacteria</taxon>
    </lineage>
</organism>
<dbReference type="Proteomes" id="UP000230392">
    <property type="component" value="Unassembled WGS sequence"/>
</dbReference>
<accession>A0A2G9YCE3</accession>
<dbReference type="EMBL" id="PCRF01000121">
    <property type="protein sequence ID" value="PIP16383.1"/>
    <property type="molecule type" value="Genomic_DNA"/>
</dbReference>
<dbReference type="Gene3D" id="1.10.1060.10">
    <property type="entry name" value="Alpha-helical ferredoxin"/>
    <property type="match status" value="1"/>
</dbReference>
<feature type="domain" description="Dihydroprymidine dehydrogenase" evidence="2">
    <location>
        <begin position="18"/>
        <end position="127"/>
    </location>
</feature>
<dbReference type="SUPFAM" id="SSF46548">
    <property type="entry name" value="alpha-helical ferredoxin"/>
    <property type="match status" value="1"/>
</dbReference>
<dbReference type="GO" id="GO:0051536">
    <property type="term" value="F:iron-sulfur cluster binding"/>
    <property type="evidence" value="ECO:0007669"/>
    <property type="project" value="InterPro"/>
</dbReference>
<dbReference type="InterPro" id="IPR009051">
    <property type="entry name" value="Helical_ferredxn"/>
</dbReference>
<sequence>MKAEKKAVPMREQPAEKRIKNFEEVPLGYSEEEAVREASRCLQCKKKPCVAGCPVQIDIPAFIKVLREGDFQKGMDLLHQNNFLPAVTGRVCPQEEQCQMVCVMGKAGDPISVGALERFLADWYLKQHQGISSIEGSPLAGEKKEPVKKIAVVGSGPAGLTCAAELAKKGYEVTIFEGFHKMGGVLIYGIPEFRLPKSIVASEIEFLKKLGVRFATNVLVGRALTIEDMFREGYQAVFIGAGAGLPQFMNVPGENLAGIYSANEYLTRVNLMKAYLFPGYDTPVKVGKKVA</sequence>
<comment type="caution">
    <text evidence="3">The sequence shown here is derived from an EMBL/GenBank/DDBJ whole genome shotgun (WGS) entry which is preliminary data.</text>
</comment>
<dbReference type="GO" id="GO:0016491">
    <property type="term" value="F:oxidoreductase activity"/>
    <property type="evidence" value="ECO:0007669"/>
    <property type="project" value="InterPro"/>
</dbReference>
<evidence type="ECO:0000313" key="4">
    <source>
        <dbReference type="Proteomes" id="UP000230392"/>
    </source>
</evidence>
<dbReference type="PRINTS" id="PR00419">
    <property type="entry name" value="ADXRDTASE"/>
</dbReference>
<dbReference type="InterPro" id="IPR036188">
    <property type="entry name" value="FAD/NAD-bd_sf"/>
</dbReference>
<dbReference type="SUPFAM" id="SSF51971">
    <property type="entry name" value="Nucleotide-binding domain"/>
    <property type="match status" value="1"/>
</dbReference>
<dbReference type="Pfam" id="PF14691">
    <property type="entry name" value="Fer4_20"/>
    <property type="match status" value="1"/>
</dbReference>
<reference evidence="3 4" key="1">
    <citation type="submission" date="2017-09" db="EMBL/GenBank/DDBJ databases">
        <title>Depth-based differentiation of microbial function through sediment-hosted aquifers and enrichment of novel symbionts in the deep terrestrial subsurface.</title>
        <authorList>
            <person name="Probst A.J."/>
            <person name="Ladd B."/>
            <person name="Jarett J.K."/>
            <person name="Geller-Mcgrath D.E."/>
            <person name="Sieber C.M."/>
            <person name="Emerson J.B."/>
            <person name="Anantharaman K."/>
            <person name="Thomas B.C."/>
            <person name="Malmstrom R."/>
            <person name="Stieglmeier M."/>
            <person name="Klingl A."/>
            <person name="Woyke T."/>
            <person name="Ryan C.M."/>
            <person name="Banfield J.F."/>
        </authorList>
    </citation>
    <scope>NUCLEOTIDE SEQUENCE [LARGE SCALE GENOMIC DNA]</scope>
    <source>
        <strain evidence="3">CG23_combo_of_CG06-09_8_20_14_all_48_7</strain>
    </source>
</reference>
<dbReference type="PANTHER" id="PTHR42783:SF3">
    <property type="entry name" value="GLUTAMATE SYNTHASE [NADPH] SMALL CHAIN-RELATED"/>
    <property type="match status" value="1"/>
</dbReference>
<name>A0A2G9YCE3_9BACT</name>